<dbReference type="InterPro" id="IPR013977">
    <property type="entry name" value="GcvT_C"/>
</dbReference>
<comment type="similarity">
    <text evidence="1">Belongs to the GcvT family.</text>
</comment>
<evidence type="ECO:0000313" key="6">
    <source>
        <dbReference type="Proteomes" id="UP000694843"/>
    </source>
</evidence>
<dbReference type="InterPro" id="IPR006222">
    <property type="entry name" value="GCVT_N"/>
</dbReference>
<dbReference type="PANTHER" id="PTHR43757:SF15">
    <property type="entry name" value="PYRUVATE DEHYDROGENASE PHOSPHATASE REGULATORY SUBUNIT, MITOCHONDRIAL-LIKE"/>
    <property type="match status" value="1"/>
</dbReference>
<dbReference type="SUPFAM" id="SSF103025">
    <property type="entry name" value="Folate-binding domain"/>
    <property type="match status" value="1"/>
</dbReference>
<dbReference type="Gene3D" id="3.30.9.10">
    <property type="entry name" value="D-Amino Acid Oxidase, subunit A, domain 2"/>
    <property type="match status" value="1"/>
</dbReference>
<feature type="domain" description="Aminomethyltransferase C-terminal" evidence="4">
    <location>
        <begin position="821"/>
        <end position="908"/>
    </location>
</feature>
<dbReference type="Gene3D" id="3.50.50.60">
    <property type="entry name" value="FAD/NAD(P)-binding domain"/>
    <property type="match status" value="1"/>
</dbReference>
<evidence type="ECO:0000259" key="4">
    <source>
        <dbReference type="Pfam" id="PF08669"/>
    </source>
</evidence>
<dbReference type="Gene3D" id="2.40.30.110">
    <property type="entry name" value="Aminomethyltransferase beta-barrel domains"/>
    <property type="match status" value="1"/>
</dbReference>
<dbReference type="OrthoDB" id="429143at2759"/>
<dbReference type="InterPro" id="IPR027266">
    <property type="entry name" value="TrmE/GcvT-like"/>
</dbReference>
<dbReference type="Pfam" id="PF01266">
    <property type="entry name" value="DAO"/>
    <property type="match status" value="1"/>
</dbReference>
<dbReference type="Pfam" id="PF16350">
    <property type="entry name" value="FAO_M"/>
    <property type="match status" value="1"/>
</dbReference>
<dbReference type="GeneID" id="108666750"/>
<dbReference type="KEGG" id="hazt:108666750"/>
<dbReference type="InterPro" id="IPR029043">
    <property type="entry name" value="GcvT/YgfZ_C"/>
</dbReference>
<name>A0A8B7N5K5_HYAAZ</name>
<dbReference type="Proteomes" id="UP000694843">
    <property type="component" value="Unplaced"/>
</dbReference>
<dbReference type="PANTHER" id="PTHR43757">
    <property type="entry name" value="AMINOMETHYLTRANSFERASE"/>
    <property type="match status" value="1"/>
</dbReference>
<dbReference type="SUPFAM" id="SSF51905">
    <property type="entry name" value="FAD/NAD(P)-binding domain"/>
    <property type="match status" value="1"/>
</dbReference>
<proteinExistence type="inferred from homology"/>
<dbReference type="Pfam" id="PF01571">
    <property type="entry name" value="GCV_T"/>
    <property type="match status" value="1"/>
</dbReference>
<dbReference type="RefSeq" id="XP_018009162.1">
    <property type="nucleotide sequence ID" value="XM_018153673.2"/>
</dbReference>
<dbReference type="InterPro" id="IPR028896">
    <property type="entry name" value="GcvT/YgfZ/DmdA"/>
</dbReference>
<protein>
    <submittedName>
        <fullName evidence="7">Pyruvate dehydrogenase phosphatase regulatory subunit, mitochondrial isoform X1</fullName>
    </submittedName>
    <submittedName>
        <fullName evidence="8">Pyruvate dehydrogenase phosphatase regulatory subunit, mitochondrial isoform X2</fullName>
    </submittedName>
</protein>
<evidence type="ECO:0000259" key="2">
    <source>
        <dbReference type="Pfam" id="PF01266"/>
    </source>
</evidence>
<sequence length="931" mass="103817">MALSFNIKYFNGFHRAVNCCKLLSYEPCRHLSRLQFHTNSVKLEDGASGAGSGGFGPPFGLEFGDDYLSTNYGCLSDLVNISSTPPKNARVVVCGGGMVGTAILYHLAKLGWANDVVLIDKENLGSETSWRGSGFLGGVKLSKVEMQTQIRTQALVQELSEQGHDTGWQQTGSLHLARCKPRLTYFRKKKAISQARGTECHMLSPEEVKDLCPLLNTDDLVGGMWVPHDGVCHPYKLTRTLMQLANKMGAEVVEQCELSKVVVKDHRVVGVETNKGIIECEIFVNAAGTWARHVGLLSEPCVRVPIHPAHHYCLETFPLDNVNFTMPAIRDPDGCIYLREYCGGLMAGTFELNSIPALVPGISDLRSPTDRVVGPDWDHFQPALSQILRRVPSAARATLRKLDNSPCGYSPDGKWIMGMSAEVDNYYVAAGLKNGGSNAALGLGEMLAVWMTEGAPPMDAYELEVSRFLPAHNNYKFLSDRVTEVPGAHYHIQYPFPDFQSARCLRMSPIFPRMKQQGAVFGQVMGYERPSYFQDLNSSDDRQEAPFTPTKNDSFSLPPWFQFTEREYKACRETCGLLDYSSFSKFDIYSQDESVVSWLQYLCSNDVDIPVGGIIHTGLQNQWGGYENDCSLARTAPNHYMMIAPTIQQTRCNAWLRRHVPKDGSIICNDVTSMFTAICIMGPKSKAVLSAVTDFDLSLKSFPFFSFREIDVGFANGVRAMNLTHTGELGWVLYIPNEFALHVYESLQRAGEPHGLRPAGYYAMRSLRIERFYAFWGQDLDSATTPLECGRAFRVKLDKPIEFIGRDALLRQRETGAKRLYVQLVLDDHDHRVDAWPWGGEPIYRNGQFVGVTTTTGYGFSLRNLVCLGFIRHYNSKGEMVAVEPDYVLDGVYEVDIAGIRYPASVSLRSPTLPATEAISDERYLATQLLT</sequence>
<dbReference type="OMA" id="TKFPDRE"/>
<reference evidence="7 8" key="1">
    <citation type="submission" date="2025-04" db="UniProtKB">
        <authorList>
            <consortium name="RefSeq"/>
        </authorList>
    </citation>
    <scope>IDENTIFICATION</scope>
    <source>
        <tissue evidence="7 8">Whole organism</tissue>
    </source>
</reference>
<dbReference type="FunFam" id="2.40.30.110:FF:000004">
    <property type="entry name" value="Pyruvate dehydrogenase phosphatase regulatory subunit, mitochondrial"/>
    <property type="match status" value="1"/>
</dbReference>
<feature type="domain" description="GCVT N-terminal" evidence="3">
    <location>
        <begin position="512"/>
        <end position="799"/>
    </location>
</feature>
<dbReference type="SUPFAM" id="SSF101790">
    <property type="entry name" value="Aminomethyltransferase beta-barrel domain"/>
    <property type="match status" value="1"/>
</dbReference>
<dbReference type="SUPFAM" id="SSF54373">
    <property type="entry name" value="FAD-linked reductases, C-terminal domain"/>
    <property type="match status" value="1"/>
</dbReference>
<dbReference type="Gene3D" id="3.30.1360.120">
    <property type="entry name" value="Probable tRNA modification gtpase trme, domain 1"/>
    <property type="match status" value="1"/>
</dbReference>
<evidence type="ECO:0000259" key="3">
    <source>
        <dbReference type="Pfam" id="PF01571"/>
    </source>
</evidence>
<evidence type="ECO:0000313" key="7">
    <source>
        <dbReference type="RefSeq" id="XP_018009161.1"/>
    </source>
</evidence>
<organism evidence="6 8">
    <name type="scientific">Hyalella azteca</name>
    <name type="common">Amphipod</name>
    <dbReference type="NCBI Taxonomy" id="294128"/>
    <lineage>
        <taxon>Eukaryota</taxon>
        <taxon>Metazoa</taxon>
        <taxon>Ecdysozoa</taxon>
        <taxon>Arthropoda</taxon>
        <taxon>Crustacea</taxon>
        <taxon>Multicrustacea</taxon>
        <taxon>Malacostraca</taxon>
        <taxon>Eumalacostraca</taxon>
        <taxon>Peracarida</taxon>
        <taxon>Amphipoda</taxon>
        <taxon>Senticaudata</taxon>
        <taxon>Talitrida</taxon>
        <taxon>Talitroidea</taxon>
        <taxon>Hyalellidae</taxon>
        <taxon>Hyalella</taxon>
    </lineage>
</organism>
<dbReference type="InterPro" id="IPR032503">
    <property type="entry name" value="FAO_M"/>
</dbReference>
<dbReference type="Pfam" id="PF08669">
    <property type="entry name" value="GCV_T_C"/>
    <property type="match status" value="1"/>
</dbReference>
<keyword evidence="7 8" id="KW-0670">Pyruvate</keyword>
<feature type="domain" description="FAD dependent oxidoreductase central" evidence="5">
    <location>
        <begin position="453"/>
        <end position="508"/>
    </location>
</feature>
<accession>A0A8B7N5K5</accession>
<gene>
    <name evidence="7 8" type="primary">LOC108666750</name>
</gene>
<dbReference type="Gene3D" id="3.30.70.1400">
    <property type="entry name" value="Aminomethyltransferase beta-barrel domains"/>
    <property type="match status" value="1"/>
</dbReference>
<dbReference type="FunFam" id="3.30.70.1400:FF:000003">
    <property type="entry name" value="Pyruvate dehydrogenase phosphatase regulatory subunit"/>
    <property type="match status" value="1"/>
</dbReference>
<evidence type="ECO:0000259" key="5">
    <source>
        <dbReference type="Pfam" id="PF16350"/>
    </source>
</evidence>
<dbReference type="InterPro" id="IPR036188">
    <property type="entry name" value="FAD/NAD-bd_sf"/>
</dbReference>
<dbReference type="AlphaFoldDB" id="A0A8B7N5K5"/>
<keyword evidence="6" id="KW-1185">Reference proteome</keyword>
<dbReference type="GO" id="GO:0005739">
    <property type="term" value="C:mitochondrion"/>
    <property type="evidence" value="ECO:0007669"/>
    <property type="project" value="TreeGrafter"/>
</dbReference>
<evidence type="ECO:0000256" key="1">
    <source>
        <dbReference type="ARBA" id="ARBA00008609"/>
    </source>
</evidence>
<dbReference type="InterPro" id="IPR006076">
    <property type="entry name" value="FAD-dep_OxRdtase"/>
</dbReference>
<evidence type="ECO:0000313" key="8">
    <source>
        <dbReference type="RefSeq" id="XP_018009162.1"/>
    </source>
</evidence>
<dbReference type="RefSeq" id="XP_018009161.1">
    <property type="nucleotide sequence ID" value="XM_018153672.2"/>
</dbReference>
<feature type="domain" description="FAD dependent oxidoreductase" evidence="2">
    <location>
        <begin position="90"/>
        <end position="448"/>
    </location>
</feature>